<proteinExistence type="inferred from homology"/>
<dbReference type="SUPFAM" id="SSF48371">
    <property type="entry name" value="ARM repeat"/>
    <property type="match status" value="1"/>
</dbReference>
<keyword evidence="1" id="KW-0234">DNA repair</keyword>
<evidence type="ECO:0000256" key="1">
    <source>
        <dbReference type="RuleBase" id="RU367072"/>
    </source>
</evidence>
<dbReference type="PANTHER" id="PTHR12891:SF0">
    <property type="entry name" value="MMS19 NUCLEOTIDE EXCISION REPAIR PROTEIN HOMOLOG"/>
    <property type="match status" value="1"/>
</dbReference>
<dbReference type="Pfam" id="PF14500">
    <property type="entry name" value="MMS19_N"/>
    <property type="match status" value="1"/>
</dbReference>
<dbReference type="InterPro" id="IPR016024">
    <property type="entry name" value="ARM-type_fold"/>
</dbReference>
<feature type="domain" description="MMS19 N-terminal" evidence="2">
    <location>
        <begin position="42"/>
        <end position="298"/>
    </location>
</feature>
<keyword evidence="4" id="KW-1185">Reference proteome</keyword>
<comment type="similarity">
    <text evidence="1">Belongs to the MET18/MMS19 family.</text>
</comment>
<dbReference type="PANTHER" id="PTHR12891">
    <property type="entry name" value="DNA REPAIR/TRANSCRIPTION PROTEIN MET18/MMS19"/>
    <property type="match status" value="1"/>
</dbReference>
<dbReference type="GO" id="GO:0006281">
    <property type="term" value="P:DNA repair"/>
    <property type="evidence" value="ECO:0007669"/>
    <property type="project" value="UniProtKB-UniRule"/>
</dbReference>
<accession>F9WAT2</accession>
<dbReference type="Gene3D" id="1.25.10.10">
    <property type="entry name" value="Leucine-rich Repeat Variant"/>
    <property type="match status" value="1"/>
</dbReference>
<comment type="subcellular location">
    <subcellularLocation>
        <location evidence="1">Nucleus</location>
    </subcellularLocation>
</comment>
<dbReference type="GO" id="GO:0005634">
    <property type="term" value="C:nucleus"/>
    <property type="evidence" value="ECO:0007669"/>
    <property type="project" value="UniProtKB-SubCell"/>
</dbReference>
<name>F9WAT2_TRYCI</name>
<evidence type="ECO:0000313" key="3">
    <source>
        <dbReference type="EMBL" id="CCD14353.1"/>
    </source>
</evidence>
<dbReference type="InterPro" id="IPR029240">
    <property type="entry name" value="MMS19_N"/>
</dbReference>
<comment type="caution">
    <text evidence="3">The sequence shown here is derived from an EMBL/GenBank/DDBJ whole genome shotgun (WGS) entry which is preliminary data.</text>
</comment>
<reference evidence="4" key="1">
    <citation type="submission" date="2011-07" db="EMBL/GenBank/DDBJ databases">
        <title>Divergent evolution of antigenic variation in African trypanosomes.</title>
        <authorList>
            <person name="Jackson A.P."/>
            <person name="Berry A."/>
            <person name="Allison H.C."/>
            <person name="Burton P."/>
            <person name="Anderson J."/>
            <person name="Aslett M."/>
            <person name="Brown R."/>
            <person name="Corton N."/>
            <person name="Harris D."/>
            <person name="Hauser H."/>
            <person name="Gamble J."/>
            <person name="Gilderthorp R."/>
            <person name="McQuillan J."/>
            <person name="Quail M.A."/>
            <person name="Sanders M."/>
            <person name="Van Tonder A."/>
            <person name="Ginger M.L."/>
            <person name="Donelson J.E."/>
            <person name="Field M.C."/>
            <person name="Barry J.D."/>
            <person name="Berriman M."/>
            <person name="Hertz-Fowler C."/>
        </authorList>
    </citation>
    <scope>NUCLEOTIDE SEQUENCE [LARGE SCALE GENOMIC DNA]</scope>
    <source>
        <strain evidence="4">IL3000</strain>
    </source>
</reference>
<dbReference type="VEuPathDB" id="TriTrypDB:TcIL3000_0_00570"/>
<dbReference type="AlphaFoldDB" id="F9WAT2"/>
<dbReference type="OMA" id="QPPGCKV"/>
<dbReference type="GO" id="GO:0016226">
    <property type="term" value="P:iron-sulfur cluster assembly"/>
    <property type="evidence" value="ECO:0007669"/>
    <property type="project" value="UniProtKB-UniRule"/>
</dbReference>
<protein>
    <recommendedName>
        <fullName evidence="1">MMS19 nucleotide excision repair protein</fullName>
    </recommendedName>
</protein>
<dbReference type="GO" id="GO:0051604">
    <property type="term" value="P:protein maturation"/>
    <property type="evidence" value="ECO:0007669"/>
    <property type="project" value="UniProtKB-UniRule"/>
</dbReference>
<organism evidence="3 4">
    <name type="scientific">Trypanosoma congolense (strain IL3000)</name>
    <dbReference type="NCBI Taxonomy" id="1068625"/>
    <lineage>
        <taxon>Eukaryota</taxon>
        <taxon>Discoba</taxon>
        <taxon>Euglenozoa</taxon>
        <taxon>Kinetoplastea</taxon>
        <taxon>Metakinetoplastina</taxon>
        <taxon>Trypanosomatida</taxon>
        <taxon>Trypanosomatidae</taxon>
        <taxon>Trypanosoma</taxon>
        <taxon>Nannomonas</taxon>
    </lineage>
</organism>
<evidence type="ECO:0000259" key="2">
    <source>
        <dbReference type="Pfam" id="PF14500"/>
    </source>
</evidence>
<sequence length="949" mass="103764">MLTEEEIEVLLRSVFSEGRNCDDELLMKLRQIPLLSLTRVMNAYLTCEEHVVTAVRVLGLATHGREDRTAEEVEVMLHFFTDKLSSLQTLEVAIEAIALLTGDLSSKGPCTYDVFTALLSKFLQSTSLQALPTNIRRLGYDVLCFMVTRETAQWFSTPFLEAVLRSVDEEGEPELVLRALGLHQVIATYASESVMRPLLYEYFESISSYFPVVFSEIPGCKVTRADLQRALSTCMTHPVYSDPCIKFLLSRMSSPSAVVKQESVELLLDIISPASRHITERLCQHMASVVSHIRNEVVRAVTFGSTHSDAYVKDCLRLLGFVSKRAGDSALCSTHSWVEPMTSGALASLSSGPSVCSAYATMFYHLVSADVHCGVSIASHFLPQLLDGVQSSGSESDGPVLIISAILTGLCDAESNSENFSGLQLQEAVKECLEPVRGSLFQLAEKLATSLHVAEVASVCVRCEFLATLMVLAAWLRPWLCDDAAVFICRKLIALYVSRDDEAASNIVKHISRIGRVEGGMLHDALLSMSGNVEPTVAGVLTLYKGLMNSSASVAFMATKSLLEIPEALFKTFPADKDVFSLCRYGVSTHGGFSAEDVRCLVMLASRRNSFDSFCYLLDLLPMLPVTLIPSMLHEIGNGRCGVVAIAILSCFSDDVLGVSKNVDEWVTDLLSVVHAAPVSVLGMQGVSAMCARVPHVSRIFLERSEKLCLPTQLAVYAATARGLLCAEDAATEEVCKITEWITSSISSEWAVSCHKEILSAAFFVSRVRGECRAITLLQPLVHGVVRGSLPISLELLGVVVRLVREEPFTHVLEWNDVLEFARIISKRPLGGDFVDWFVELLGLALSHIDSKELLVSAFLETDDFISLILSGASASALQTRCLSLRLLTQVALLADRPPANAEDGCSPAKCAPKVLDQVLNATQVALGDHKRMVRRSAAQCRHQWLKLK</sequence>
<evidence type="ECO:0000313" key="4">
    <source>
        <dbReference type="Proteomes" id="UP000000702"/>
    </source>
</evidence>
<comment type="function">
    <text evidence="1">Key component of the cytosolic iron-sulfur protein assembly (CIA) complex, a multiprotein complex that mediates the incorporation of iron-sulfur cluster into apoproteins specifically involved in DNA metabolism and genomic integrity. In the CIA complex, MMS19 acts as an adapter between early-acting CIA components and a subset of cellular target iron-sulfur proteins.</text>
</comment>
<reference evidence="3 4" key="2">
    <citation type="journal article" date="2012" name="Proc. Natl. Acad. Sci. U.S.A.">
        <title>Antigenic diversity is generated by distinct evolutionary mechanisms in African trypanosome species.</title>
        <authorList>
            <person name="Jackson A.P."/>
            <person name="Berry A."/>
            <person name="Aslett M."/>
            <person name="Allison H.C."/>
            <person name="Burton P."/>
            <person name="Vavrova-Anderson J."/>
            <person name="Brown R."/>
            <person name="Browne H."/>
            <person name="Corton N."/>
            <person name="Hauser H."/>
            <person name="Gamble J."/>
            <person name="Gilderthorp R."/>
            <person name="Marcello L."/>
            <person name="McQuillan J."/>
            <person name="Otto T.D."/>
            <person name="Quail M.A."/>
            <person name="Sanders M.J."/>
            <person name="van Tonder A."/>
            <person name="Ginger M.L."/>
            <person name="Field M.C."/>
            <person name="Barry J.D."/>
            <person name="Hertz-Fowler C."/>
            <person name="Berriman M."/>
        </authorList>
    </citation>
    <scope>NUCLEOTIDE SEQUENCE [LARGE SCALE GENOMIC DNA]</scope>
    <source>
        <strain evidence="3 4">IL3000</strain>
    </source>
</reference>
<dbReference type="GO" id="GO:0097361">
    <property type="term" value="C:cytosolic [4Fe-4S] assembly targeting complex"/>
    <property type="evidence" value="ECO:0007669"/>
    <property type="project" value="UniProtKB-UniRule"/>
</dbReference>
<dbReference type="InterPro" id="IPR039920">
    <property type="entry name" value="MMS19"/>
</dbReference>
<keyword evidence="1" id="KW-0539">Nucleus</keyword>
<dbReference type="Proteomes" id="UP000000702">
    <property type="component" value="Unassembled WGS sequence"/>
</dbReference>
<dbReference type="EMBL" id="CAEQ01001480">
    <property type="protein sequence ID" value="CCD14353.1"/>
    <property type="molecule type" value="Genomic_DNA"/>
</dbReference>
<keyword evidence="1" id="KW-0227">DNA damage</keyword>
<gene>
    <name evidence="3" type="ORF">TCIL3000_0_00570</name>
</gene>
<dbReference type="InterPro" id="IPR011989">
    <property type="entry name" value="ARM-like"/>
</dbReference>